<keyword evidence="1" id="KW-0560">Oxidoreductase</keyword>
<dbReference type="PROSITE" id="PS51471">
    <property type="entry name" value="FE2OG_OXY"/>
    <property type="match status" value="1"/>
</dbReference>
<keyword evidence="4" id="KW-1185">Reference proteome</keyword>
<feature type="domain" description="Fe2OG dioxygenase" evidence="2">
    <location>
        <begin position="144"/>
        <end position="259"/>
    </location>
</feature>
<name>A0ABP1GBR3_9CHLO</name>
<accession>A0ABP1GBR3</accession>
<comment type="caution">
    <text evidence="3">The sequence shown here is derived from an EMBL/GenBank/DDBJ whole genome shotgun (WGS) entry which is preliminary data.</text>
</comment>
<comment type="similarity">
    <text evidence="1">Belongs to the iron/ascorbate-dependent oxidoreductase family.</text>
</comment>
<dbReference type="InterPro" id="IPR005123">
    <property type="entry name" value="Oxoglu/Fe-dep_dioxygenase_dom"/>
</dbReference>
<dbReference type="Gene3D" id="2.60.120.620">
    <property type="entry name" value="q2cbj1_9rhob like domain"/>
    <property type="match status" value="1"/>
</dbReference>
<evidence type="ECO:0000313" key="3">
    <source>
        <dbReference type="EMBL" id="CAL5227248.1"/>
    </source>
</evidence>
<evidence type="ECO:0000259" key="2">
    <source>
        <dbReference type="PROSITE" id="PS51471"/>
    </source>
</evidence>
<evidence type="ECO:0000313" key="4">
    <source>
        <dbReference type="Proteomes" id="UP001497392"/>
    </source>
</evidence>
<keyword evidence="1" id="KW-0479">Metal-binding</keyword>
<sequence length="374" mass="42630">MIASRPLATLLRGGSCQQSIQLCSNSLQVVPSRALLRGGAFTGRLYAASLQRHPEVALEHGDEPQQIIIQDDFLQTADHLRGHFTSRFANPLDLNAERFVWDYWHVPDQYTLLRTPADQFFPEEAYQQLEDALLEYGEEHLGCRGMSPVWLSYYVDGCRQELHADSPHGPWAFVLSLTDWEHRGFTGGETTIFQPHMLNFWSSFDPDKGFEFKDMVHLVEPRFNRLTVFDGRYPHGVRPVEGTRDPLKARLVLHGWFTDPTPFFEGPVDEDVASDALDSVLEGFYEALEARELPAMFGALIVKLTVSGSSGMVTDMQCLTDMLMEVPSEQDYELRRRGSSVRKEIFELVRLHLRKLTFPEADGDSKVIMPFIFD</sequence>
<evidence type="ECO:0000256" key="1">
    <source>
        <dbReference type="RuleBase" id="RU003682"/>
    </source>
</evidence>
<organism evidence="3 4">
    <name type="scientific">Coccomyxa viridis</name>
    <dbReference type="NCBI Taxonomy" id="1274662"/>
    <lineage>
        <taxon>Eukaryota</taxon>
        <taxon>Viridiplantae</taxon>
        <taxon>Chlorophyta</taxon>
        <taxon>core chlorophytes</taxon>
        <taxon>Trebouxiophyceae</taxon>
        <taxon>Trebouxiophyceae incertae sedis</taxon>
        <taxon>Coccomyxaceae</taxon>
        <taxon>Coccomyxa</taxon>
    </lineage>
</organism>
<proteinExistence type="inferred from homology"/>
<keyword evidence="1" id="KW-0408">Iron</keyword>
<protein>
    <submittedName>
        <fullName evidence="3">G10177 protein</fullName>
    </submittedName>
</protein>
<dbReference type="Proteomes" id="UP001497392">
    <property type="component" value="Unassembled WGS sequence"/>
</dbReference>
<gene>
    <name evidence="3" type="primary">g10177</name>
    <name evidence="3" type="ORF">VP750_LOCUS9154</name>
</gene>
<reference evidence="3 4" key="1">
    <citation type="submission" date="2024-06" db="EMBL/GenBank/DDBJ databases">
        <authorList>
            <person name="Kraege A."/>
            <person name="Thomma B."/>
        </authorList>
    </citation>
    <scope>NUCLEOTIDE SEQUENCE [LARGE SCALE GENOMIC DNA]</scope>
</reference>
<dbReference type="EMBL" id="CAXHTA020000017">
    <property type="protein sequence ID" value="CAL5227248.1"/>
    <property type="molecule type" value="Genomic_DNA"/>
</dbReference>